<evidence type="ECO:0000256" key="3">
    <source>
        <dbReference type="ARBA" id="ARBA00022989"/>
    </source>
</evidence>
<evidence type="ECO:0000256" key="5">
    <source>
        <dbReference type="SAM" id="Coils"/>
    </source>
</evidence>
<feature type="transmembrane region" description="Helical" evidence="6">
    <location>
        <begin position="49"/>
        <end position="72"/>
    </location>
</feature>
<dbReference type="InterPro" id="IPR010445">
    <property type="entry name" value="LapA_dom"/>
</dbReference>
<keyword evidence="1" id="KW-1003">Cell membrane</keyword>
<keyword evidence="3 6" id="KW-1133">Transmembrane helix</keyword>
<dbReference type="RefSeq" id="WP_236588743.1">
    <property type="nucleotide sequence ID" value="NZ_AP014545.1"/>
</dbReference>
<gene>
    <name evidence="8" type="ORF">AMJAP_0785</name>
</gene>
<accession>A0A7R6P1V2</accession>
<keyword evidence="2 6" id="KW-0812">Transmembrane</keyword>
<keyword evidence="5" id="KW-0175">Coiled coil</keyword>
<dbReference type="EMBL" id="AP014545">
    <property type="protein sequence ID" value="BBB25384.1"/>
    <property type="molecule type" value="Genomic_DNA"/>
</dbReference>
<dbReference type="Proteomes" id="UP000595663">
    <property type="component" value="Chromosome"/>
</dbReference>
<organism evidence="8 9">
    <name type="scientific">Amphritea japonica ATCC BAA-1530</name>
    <dbReference type="NCBI Taxonomy" id="1278309"/>
    <lineage>
        <taxon>Bacteria</taxon>
        <taxon>Pseudomonadati</taxon>
        <taxon>Pseudomonadota</taxon>
        <taxon>Gammaproteobacteria</taxon>
        <taxon>Oceanospirillales</taxon>
        <taxon>Oceanospirillaceae</taxon>
        <taxon>Amphritea</taxon>
    </lineage>
</organism>
<evidence type="ECO:0000259" key="7">
    <source>
        <dbReference type="Pfam" id="PF06305"/>
    </source>
</evidence>
<feature type="domain" description="Lipopolysaccharide assembly protein A" evidence="7">
    <location>
        <begin position="27"/>
        <end position="91"/>
    </location>
</feature>
<evidence type="ECO:0000313" key="8">
    <source>
        <dbReference type="EMBL" id="BBB25384.1"/>
    </source>
</evidence>
<evidence type="ECO:0000256" key="4">
    <source>
        <dbReference type="ARBA" id="ARBA00023136"/>
    </source>
</evidence>
<reference evidence="8 9" key="1">
    <citation type="journal article" date="2008" name="Int. J. Syst. Evol. Microbiol.">
        <title>Amphritea japonica sp. nov. and Amphritea balenae sp. nov., isolated from the sediment adjacent to sperm whale carcasses off Kagoshima, Japan.</title>
        <authorList>
            <person name="Miyazaki M."/>
            <person name="Nogi Y."/>
            <person name="Fujiwara Y."/>
            <person name="Kawato M."/>
            <person name="Nagahama T."/>
            <person name="Kubokawa K."/>
            <person name="Horikoshi K."/>
        </authorList>
    </citation>
    <scope>NUCLEOTIDE SEQUENCE [LARGE SCALE GENOMIC DNA]</scope>
    <source>
        <strain evidence="8 9">ATCC BAA-1530</strain>
    </source>
</reference>
<keyword evidence="4 6" id="KW-0472">Membrane</keyword>
<proteinExistence type="predicted"/>
<dbReference type="AlphaFoldDB" id="A0A7R6P1V2"/>
<name>A0A7R6P1V2_9GAMM</name>
<evidence type="ECO:0000256" key="1">
    <source>
        <dbReference type="ARBA" id="ARBA00022475"/>
    </source>
</evidence>
<evidence type="ECO:0000313" key="9">
    <source>
        <dbReference type="Proteomes" id="UP000595663"/>
    </source>
</evidence>
<evidence type="ECO:0000256" key="6">
    <source>
        <dbReference type="SAM" id="Phobius"/>
    </source>
</evidence>
<sequence>MMRWLKTLLVLILCIAFLFCGWTFATLNTDLVSINLFFVTLPEASLSLWLMASFVLGGVAGVVVSSLFVMLLKLKLQSARRKIQAADKELDKLRTASLNRPA</sequence>
<dbReference type="KEGG" id="ajp:AMJAP_0785"/>
<feature type="coiled-coil region" evidence="5">
    <location>
        <begin position="69"/>
        <end position="96"/>
    </location>
</feature>
<protein>
    <recommendedName>
        <fullName evidence="7">Lipopolysaccharide assembly protein A domain-containing protein</fullName>
    </recommendedName>
</protein>
<evidence type="ECO:0000256" key="2">
    <source>
        <dbReference type="ARBA" id="ARBA00022692"/>
    </source>
</evidence>
<dbReference type="Pfam" id="PF06305">
    <property type="entry name" value="LapA_dom"/>
    <property type="match status" value="1"/>
</dbReference>
<dbReference type="GO" id="GO:0005886">
    <property type="term" value="C:plasma membrane"/>
    <property type="evidence" value="ECO:0007669"/>
    <property type="project" value="InterPro"/>
</dbReference>
<keyword evidence="9" id="KW-1185">Reference proteome</keyword>